<evidence type="ECO:0000313" key="2">
    <source>
        <dbReference type="EMBL" id="PKA40389.1"/>
    </source>
</evidence>
<sequence>MGVLEVAIASLIWARRNEQAREEFYETDIRSFFARLVVAFAIFAAVIAGLQVADSRDADPQMLADRTKLETAR</sequence>
<reference evidence="2 3" key="1">
    <citation type="submission" date="2017-11" db="EMBL/GenBank/DDBJ databases">
        <authorList>
            <person name="Han C.G."/>
        </authorList>
    </citation>
    <scope>NUCLEOTIDE SEQUENCE [LARGE SCALE GENOMIC DNA]</scope>
    <source>
        <strain evidence="2 3">HCNT1</strain>
    </source>
</reference>
<organism evidence="2 3">
    <name type="scientific">Rhizobium sullae</name>
    <name type="common">Rhizobium hedysari</name>
    <dbReference type="NCBI Taxonomy" id="50338"/>
    <lineage>
        <taxon>Bacteria</taxon>
        <taxon>Pseudomonadati</taxon>
        <taxon>Pseudomonadota</taxon>
        <taxon>Alphaproteobacteria</taxon>
        <taxon>Hyphomicrobiales</taxon>
        <taxon>Rhizobiaceae</taxon>
        <taxon>Rhizobium/Agrobacterium group</taxon>
        <taxon>Rhizobium</taxon>
    </lineage>
</organism>
<comment type="caution">
    <text evidence="2">The sequence shown here is derived from an EMBL/GenBank/DDBJ whole genome shotgun (WGS) entry which is preliminary data.</text>
</comment>
<proteinExistence type="predicted"/>
<protein>
    <submittedName>
        <fullName evidence="2">Uncharacterized protein</fullName>
    </submittedName>
</protein>
<keyword evidence="1" id="KW-0472">Membrane</keyword>
<gene>
    <name evidence="2" type="ORF">CWR43_27795</name>
</gene>
<dbReference type="RefSeq" id="WP_100772641.1">
    <property type="nucleotide sequence ID" value="NZ_PIQN01000022.1"/>
</dbReference>
<evidence type="ECO:0000313" key="3">
    <source>
        <dbReference type="Proteomes" id="UP000232164"/>
    </source>
</evidence>
<accession>A0A2N0D2S3</accession>
<name>A0A2N0D2S3_RHISU</name>
<dbReference type="EMBL" id="PIQN01000022">
    <property type="protein sequence ID" value="PKA40389.1"/>
    <property type="molecule type" value="Genomic_DNA"/>
</dbReference>
<dbReference type="STRING" id="1041146.GCA_000427985_00128"/>
<keyword evidence="1" id="KW-0812">Transmembrane</keyword>
<dbReference type="AlphaFoldDB" id="A0A2N0D2S3"/>
<reference evidence="2 3" key="2">
    <citation type="submission" date="2017-12" db="EMBL/GenBank/DDBJ databases">
        <title>Genome sequence of Rhizobium sullae HCNT1 isolated from Sulla coronaria nodules and featuring peculiar denitrification phenotypes.</title>
        <authorList>
            <person name="De Diego-Diaz B."/>
            <person name="Treu L."/>
            <person name="Campanaro S."/>
            <person name="Da Silva Duarte V."/>
            <person name="Basaglia M."/>
            <person name="Favaro L."/>
            <person name="Casella S."/>
            <person name="Squartini A."/>
        </authorList>
    </citation>
    <scope>NUCLEOTIDE SEQUENCE [LARGE SCALE GENOMIC DNA]</scope>
    <source>
        <strain evidence="2 3">HCNT1</strain>
    </source>
</reference>
<keyword evidence="1" id="KW-1133">Transmembrane helix</keyword>
<evidence type="ECO:0000256" key="1">
    <source>
        <dbReference type="SAM" id="Phobius"/>
    </source>
</evidence>
<feature type="transmembrane region" description="Helical" evidence="1">
    <location>
        <begin position="32"/>
        <end position="53"/>
    </location>
</feature>
<dbReference type="Proteomes" id="UP000232164">
    <property type="component" value="Unassembled WGS sequence"/>
</dbReference>